<dbReference type="KEGG" id="rub:GBA63_22505"/>
<gene>
    <name evidence="1" type="ORF">GBA63_22505</name>
</gene>
<dbReference type="EMBL" id="CP045120">
    <property type="protein sequence ID" value="QIN85476.1"/>
    <property type="molecule type" value="Genomic_DNA"/>
</dbReference>
<evidence type="ECO:0000313" key="2">
    <source>
        <dbReference type="Proteomes" id="UP000501452"/>
    </source>
</evidence>
<name>A0A6G8QG30_9ACTN</name>
<reference evidence="1 2" key="1">
    <citation type="submission" date="2019-10" db="EMBL/GenBank/DDBJ databases">
        <title>Rubrobacter sp nov SCSIO 52090 isolated from a deep-sea sediment in the South China Sea.</title>
        <authorList>
            <person name="Chen R.W."/>
        </authorList>
    </citation>
    <scope>NUCLEOTIDE SEQUENCE [LARGE SCALE GENOMIC DNA]</scope>
    <source>
        <strain evidence="1 2">SCSIO 52909</strain>
        <plasmid evidence="1 2">unnamed1</plasmid>
    </source>
</reference>
<dbReference type="AlphaFoldDB" id="A0A6G8QG30"/>
<dbReference type="Proteomes" id="UP000501452">
    <property type="component" value="Plasmid unnamed1"/>
</dbReference>
<keyword evidence="1" id="KW-0614">Plasmid</keyword>
<dbReference type="RefSeq" id="WP_166180814.1">
    <property type="nucleotide sequence ID" value="NZ_CP045120.1"/>
</dbReference>
<geneLocation type="plasmid" evidence="1 2">
    <name>unnamed1</name>
</geneLocation>
<sequence length="78" mass="8687">MITEMHPCKRCGGERFEVAVKNHYEFVIEDAPDAAKIEPLGGTVGDVTCSTCGRLAMTPEQLTEEEKEFLLERKEVTA</sequence>
<protein>
    <submittedName>
        <fullName evidence="1">Uncharacterized protein</fullName>
    </submittedName>
</protein>
<proteinExistence type="predicted"/>
<organism evidence="1 2">
    <name type="scientific">Rubrobacter tropicus</name>
    <dbReference type="NCBI Taxonomy" id="2653851"/>
    <lineage>
        <taxon>Bacteria</taxon>
        <taxon>Bacillati</taxon>
        <taxon>Actinomycetota</taxon>
        <taxon>Rubrobacteria</taxon>
        <taxon>Rubrobacterales</taxon>
        <taxon>Rubrobacteraceae</taxon>
        <taxon>Rubrobacter</taxon>
    </lineage>
</organism>
<evidence type="ECO:0000313" key="1">
    <source>
        <dbReference type="EMBL" id="QIN85476.1"/>
    </source>
</evidence>
<accession>A0A6G8QG30</accession>
<keyword evidence="2" id="KW-1185">Reference proteome</keyword>